<dbReference type="Proteomes" id="UP000183832">
    <property type="component" value="Unassembled WGS sequence"/>
</dbReference>
<sequence length="74" mass="8335">MRDFSPVPASEPTVNGFNPRHKISNWVSPNDFYCKSFSVAYVAKLKLNRTQIQAFEGASSMIVWLELKKADKAA</sequence>
<accession>A0A1J1IJB9</accession>
<dbReference type="EMBL" id="CVRI01000054">
    <property type="protein sequence ID" value="CRL00323.1"/>
    <property type="molecule type" value="Genomic_DNA"/>
</dbReference>
<organism evidence="1 2">
    <name type="scientific">Clunio marinus</name>
    <dbReference type="NCBI Taxonomy" id="568069"/>
    <lineage>
        <taxon>Eukaryota</taxon>
        <taxon>Metazoa</taxon>
        <taxon>Ecdysozoa</taxon>
        <taxon>Arthropoda</taxon>
        <taxon>Hexapoda</taxon>
        <taxon>Insecta</taxon>
        <taxon>Pterygota</taxon>
        <taxon>Neoptera</taxon>
        <taxon>Endopterygota</taxon>
        <taxon>Diptera</taxon>
        <taxon>Nematocera</taxon>
        <taxon>Chironomoidea</taxon>
        <taxon>Chironomidae</taxon>
        <taxon>Clunio</taxon>
    </lineage>
</organism>
<name>A0A1J1IJB9_9DIPT</name>
<gene>
    <name evidence="1" type="ORF">CLUMA_CG013596</name>
</gene>
<protein>
    <submittedName>
        <fullName evidence="1">CLUMA_CG013596, isoform A</fullName>
    </submittedName>
</protein>
<reference evidence="1 2" key="1">
    <citation type="submission" date="2015-04" db="EMBL/GenBank/DDBJ databases">
        <authorList>
            <person name="Syromyatnikov M.Y."/>
            <person name="Popov V.N."/>
        </authorList>
    </citation>
    <scope>NUCLEOTIDE SEQUENCE [LARGE SCALE GENOMIC DNA]</scope>
</reference>
<dbReference type="AlphaFoldDB" id="A0A1J1IJB9"/>
<proteinExistence type="predicted"/>
<keyword evidence="2" id="KW-1185">Reference proteome</keyword>
<evidence type="ECO:0000313" key="1">
    <source>
        <dbReference type="EMBL" id="CRL00323.1"/>
    </source>
</evidence>
<evidence type="ECO:0000313" key="2">
    <source>
        <dbReference type="Proteomes" id="UP000183832"/>
    </source>
</evidence>